<dbReference type="OrthoDB" id="786726at2759"/>
<dbReference type="GO" id="GO:0003676">
    <property type="term" value="F:nucleic acid binding"/>
    <property type="evidence" value="ECO:0007669"/>
    <property type="project" value="InterPro"/>
</dbReference>
<evidence type="ECO:0000259" key="3">
    <source>
        <dbReference type="PROSITE" id="PS50158"/>
    </source>
</evidence>
<dbReference type="InterPro" id="IPR001878">
    <property type="entry name" value="Znf_CCHC"/>
</dbReference>
<reference evidence="5" key="1">
    <citation type="journal article" date="2019" name="Plant Biotechnol. J.">
        <title>Genome sequencing of the Australian wild diploid species Gossypium australe highlights disease resistance and delayed gland morphogenesis.</title>
        <authorList>
            <person name="Cai Y."/>
            <person name="Cai X."/>
            <person name="Wang Q."/>
            <person name="Wang P."/>
            <person name="Zhang Y."/>
            <person name="Cai C."/>
            <person name="Xu Y."/>
            <person name="Wang K."/>
            <person name="Zhou Z."/>
            <person name="Wang C."/>
            <person name="Geng S."/>
            <person name="Li B."/>
            <person name="Dong Q."/>
            <person name="Hou Y."/>
            <person name="Wang H."/>
            <person name="Ai P."/>
            <person name="Liu Z."/>
            <person name="Yi F."/>
            <person name="Sun M."/>
            <person name="An G."/>
            <person name="Cheng J."/>
            <person name="Zhang Y."/>
            <person name="Shi Q."/>
            <person name="Xie Y."/>
            <person name="Shi X."/>
            <person name="Chang Y."/>
            <person name="Huang F."/>
            <person name="Chen Y."/>
            <person name="Hong S."/>
            <person name="Mi L."/>
            <person name="Sun Q."/>
            <person name="Zhang L."/>
            <person name="Zhou B."/>
            <person name="Peng R."/>
            <person name="Zhang X."/>
            <person name="Liu F."/>
        </authorList>
    </citation>
    <scope>NUCLEOTIDE SEQUENCE [LARGE SCALE GENOMIC DNA]</scope>
    <source>
        <strain evidence="5">cv. PA1801</strain>
    </source>
</reference>
<sequence length="272" mass="30722">MTVTEYEREFVRLSKYARDYVSTEVIMCKRFVNGLNEEIKLLVGILDLKEFVVFVDRAYKAKEFSQEKKKADSEARDSRKRPMNKPYHSSSKKSRDSYSRSNADRGNQHVSPKAQATPVSSVGSVKNNKPECQQCRRKHFGDCWNKSSKACFKCGSPDHFIRDCLELSDKDKFQNTRPGNTTARGRPPRNVGNVSSEKGVTKDSVVRSDARAPARAYAIRAREEAVSPDVITGTFSLYYANNNEIIWIEPDESGGLPIVISSMSAQRYVIKG</sequence>
<evidence type="ECO:0000313" key="4">
    <source>
        <dbReference type="EMBL" id="KAA3465987.1"/>
    </source>
</evidence>
<evidence type="ECO:0000313" key="5">
    <source>
        <dbReference type="Proteomes" id="UP000325315"/>
    </source>
</evidence>
<feature type="region of interest" description="Disordered" evidence="2">
    <location>
        <begin position="66"/>
        <end position="128"/>
    </location>
</feature>
<dbReference type="PANTHER" id="PTHR34482:SF36">
    <property type="entry name" value="RETROTRANSPOSON GAG DOMAIN-CONTAINING PROTEIN"/>
    <property type="match status" value="1"/>
</dbReference>
<dbReference type="PROSITE" id="PS50158">
    <property type="entry name" value="ZF_CCHC"/>
    <property type="match status" value="1"/>
</dbReference>
<feature type="region of interest" description="Disordered" evidence="2">
    <location>
        <begin position="175"/>
        <end position="207"/>
    </location>
</feature>
<dbReference type="Pfam" id="PF00098">
    <property type="entry name" value="zf-CCHC"/>
    <property type="match status" value="1"/>
</dbReference>
<evidence type="ECO:0000256" key="1">
    <source>
        <dbReference type="PROSITE-ProRule" id="PRU00047"/>
    </source>
</evidence>
<accession>A0A5B6VA33</accession>
<keyword evidence="1" id="KW-0862">Zinc</keyword>
<dbReference type="Gene3D" id="4.10.60.10">
    <property type="entry name" value="Zinc finger, CCHC-type"/>
    <property type="match status" value="1"/>
</dbReference>
<keyword evidence="1" id="KW-0479">Metal-binding</keyword>
<proteinExistence type="predicted"/>
<feature type="compositionally biased region" description="Basic and acidic residues" evidence="2">
    <location>
        <begin position="93"/>
        <end position="107"/>
    </location>
</feature>
<comment type="caution">
    <text evidence="4">The sequence shown here is derived from an EMBL/GenBank/DDBJ whole genome shotgun (WGS) entry which is preliminary data.</text>
</comment>
<organism evidence="4 5">
    <name type="scientific">Gossypium australe</name>
    <dbReference type="NCBI Taxonomy" id="47621"/>
    <lineage>
        <taxon>Eukaryota</taxon>
        <taxon>Viridiplantae</taxon>
        <taxon>Streptophyta</taxon>
        <taxon>Embryophyta</taxon>
        <taxon>Tracheophyta</taxon>
        <taxon>Spermatophyta</taxon>
        <taxon>Magnoliopsida</taxon>
        <taxon>eudicotyledons</taxon>
        <taxon>Gunneridae</taxon>
        <taxon>Pentapetalae</taxon>
        <taxon>rosids</taxon>
        <taxon>malvids</taxon>
        <taxon>Malvales</taxon>
        <taxon>Malvaceae</taxon>
        <taxon>Malvoideae</taxon>
        <taxon>Gossypium</taxon>
    </lineage>
</organism>
<gene>
    <name evidence="4" type="ORF">EPI10_001117</name>
</gene>
<dbReference type="AlphaFoldDB" id="A0A5B6VA33"/>
<dbReference type="PANTHER" id="PTHR34482">
    <property type="entry name" value="DNA DAMAGE-INDUCIBLE PROTEIN 1-LIKE"/>
    <property type="match status" value="1"/>
</dbReference>
<dbReference type="EMBL" id="SMMG02000007">
    <property type="protein sequence ID" value="KAA3465987.1"/>
    <property type="molecule type" value="Genomic_DNA"/>
</dbReference>
<keyword evidence="5" id="KW-1185">Reference proteome</keyword>
<dbReference type="SMART" id="SM00343">
    <property type="entry name" value="ZnF_C2HC"/>
    <property type="match status" value="1"/>
</dbReference>
<feature type="domain" description="CCHC-type" evidence="3">
    <location>
        <begin position="151"/>
        <end position="164"/>
    </location>
</feature>
<dbReference type="Proteomes" id="UP000325315">
    <property type="component" value="Unassembled WGS sequence"/>
</dbReference>
<evidence type="ECO:0000256" key="2">
    <source>
        <dbReference type="SAM" id="MobiDB-lite"/>
    </source>
</evidence>
<feature type="compositionally biased region" description="Polar residues" evidence="2">
    <location>
        <begin position="117"/>
        <end position="128"/>
    </location>
</feature>
<keyword evidence="1" id="KW-0863">Zinc-finger</keyword>
<feature type="compositionally biased region" description="Basic and acidic residues" evidence="2">
    <location>
        <begin position="66"/>
        <end position="77"/>
    </location>
</feature>
<dbReference type="GO" id="GO:0008270">
    <property type="term" value="F:zinc ion binding"/>
    <property type="evidence" value="ECO:0007669"/>
    <property type="project" value="UniProtKB-KW"/>
</dbReference>
<protein>
    <submittedName>
        <fullName evidence="4">Gag-Pol polyprotein</fullName>
    </submittedName>
</protein>
<name>A0A5B6VA33_9ROSI</name>